<evidence type="ECO:0000256" key="5">
    <source>
        <dbReference type="ARBA" id="ARBA00023008"/>
    </source>
</evidence>
<evidence type="ECO:0000313" key="13">
    <source>
        <dbReference type="Ensembl" id="ENSCPRP00005011523.1"/>
    </source>
</evidence>
<comment type="PTM">
    <text evidence="7 8">Topaquinone (TPQ) is generated by copper-dependent autoxidation of a specific tyrosyl residue.</text>
</comment>
<evidence type="ECO:0000256" key="1">
    <source>
        <dbReference type="ARBA" id="ARBA00007983"/>
    </source>
</evidence>
<dbReference type="PANTHER" id="PTHR10638:SF4">
    <property type="entry name" value="RETINA-SPECIFIC COPPER AMINE OXIDASE"/>
    <property type="match status" value="1"/>
</dbReference>
<dbReference type="InterPro" id="IPR015802">
    <property type="entry name" value="Cu_amine_oxidase_N3"/>
</dbReference>
<feature type="domain" description="Copper amine oxidase catalytic" evidence="10">
    <location>
        <begin position="308"/>
        <end position="707"/>
    </location>
</feature>
<keyword evidence="3 6" id="KW-0801">TPQ</keyword>
<comment type="similarity">
    <text evidence="1 8">Belongs to the copper/topaquinone oxidase family.</text>
</comment>
<dbReference type="Pfam" id="PF02727">
    <property type="entry name" value="Cu_amine_oxidN2"/>
    <property type="match status" value="1"/>
</dbReference>
<evidence type="ECO:0000259" key="11">
    <source>
        <dbReference type="Pfam" id="PF02727"/>
    </source>
</evidence>
<evidence type="ECO:0000256" key="3">
    <source>
        <dbReference type="ARBA" id="ARBA00022772"/>
    </source>
</evidence>
<dbReference type="GO" id="GO:0005886">
    <property type="term" value="C:plasma membrane"/>
    <property type="evidence" value="ECO:0007669"/>
    <property type="project" value="TreeGrafter"/>
</dbReference>
<evidence type="ECO:0000256" key="6">
    <source>
        <dbReference type="PIRSR" id="PIRSR600269-50"/>
    </source>
</evidence>
<keyword evidence="9" id="KW-0472">Membrane</keyword>
<reference evidence="13" key="1">
    <citation type="submission" date="2025-08" db="UniProtKB">
        <authorList>
            <consortium name="Ensembl"/>
        </authorList>
    </citation>
    <scope>IDENTIFICATION</scope>
</reference>
<name>A0A7M4FW52_CROPO</name>
<dbReference type="PANTHER" id="PTHR10638">
    <property type="entry name" value="COPPER AMINE OXIDASE"/>
    <property type="match status" value="1"/>
</dbReference>
<dbReference type="Proteomes" id="UP000594220">
    <property type="component" value="Unplaced"/>
</dbReference>
<comment type="cofactor">
    <cofactor evidence="8">
        <name>Cu cation</name>
        <dbReference type="ChEBI" id="CHEBI:23378"/>
    </cofactor>
    <text evidence="8">Contains 1 topaquinone per subunit.</text>
</comment>
<keyword evidence="9" id="KW-0812">Transmembrane</keyword>
<dbReference type="FunFam" id="2.70.98.20:FF:000002">
    <property type="entry name" value="Amine oxidase"/>
    <property type="match status" value="1"/>
</dbReference>
<dbReference type="Gene3D" id="3.10.450.40">
    <property type="match status" value="2"/>
</dbReference>
<protein>
    <recommendedName>
        <fullName evidence="8">Amine oxidase</fullName>
        <ecNumber evidence="8">1.4.3.-</ecNumber>
    </recommendedName>
</protein>
<dbReference type="Pfam" id="PF01179">
    <property type="entry name" value="Cu_amine_oxid"/>
    <property type="match status" value="1"/>
</dbReference>
<dbReference type="Ensembl" id="ENSCPRT00005013591.1">
    <property type="protein sequence ID" value="ENSCPRP00005011523.1"/>
    <property type="gene ID" value="ENSCPRG00005008207.1"/>
</dbReference>
<evidence type="ECO:0000259" key="10">
    <source>
        <dbReference type="Pfam" id="PF01179"/>
    </source>
</evidence>
<dbReference type="InterPro" id="IPR015800">
    <property type="entry name" value="Cu_amine_oxidase_N2"/>
</dbReference>
<dbReference type="OMA" id="SSMWNMN"/>
<dbReference type="InterPro" id="IPR049947">
    <property type="entry name" value="Cu_Am_Ox_Cu-bd"/>
</dbReference>
<dbReference type="GO" id="GO:0005507">
    <property type="term" value="F:copper ion binding"/>
    <property type="evidence" value="ECO:0007669"/>
    <property type="project" value="InterPro"/>
</dbReference>
<evidence type="ECO:0000259" key="12">
    <source>
        <dbReference type="Pfam" id="PF02728"/>
    </source>
</evidence>
<feature type="active site" description="Schiff-base intermediate with substrate; via topaquinone" evidence="6">
    <location>
        <position position="461"/>
    </location>
</feature>
<dbReference type="InterPro" id="IPR049948">
    <property type="entry name" value="Cu_Am_ox_TPQ-bd"/>
</dbReference>
<dbReference type="InterPro" id="IPR016182">
    <property type="entry name" value="Cu_amine_oxidase_N-reg"/>
</dbReference>
<dbReference type="FunFam" id="3.10.450.40:FF:000001">
    <property type="entry name" value="Amine oxidase"/>
    <property type="match status" value="1"/>
</dbReference>
<dbReference type="PRINTS" id="PR00766">
    <property type="entry name" value="CUDAOXIDASE"/>
</dbReference>
<dbReference type="GO" id="GO:0009308">
    <property type="term" value="P:amine metabolic process"/>
    <property type="evidence" value="ECO:0007669"/>
    <property type="project" value="UniProtKB-UniRule"/>
</dbReference>
<proteinExistence type="inferred from homology"/>
<evidence type="ECO:0000256" key="4">
    <source>
        <dbReference type="ARBA" id="ARBA00023002"/>
    </source>
</evidence>
<evidence type="ECO:0000256" key="9">
    <source>
        <dbReference type="SAM" id="Phobius"/>
    </source>
</evidence>
<keyword evidence="14" id="KW-1185">Reference proteome</keyword>
<feature type="domain" description="Copper amine oxidase N2-terminal" evidence="11">
    <location>
        <begin position="79"/>
        <end position="147"/>
    </location>
</feature>
<dbReference type="PROSITE" id="PS01164">
    <property type="entry name" value="COPPER_AMINE_OXID_1"/>
    <property type="match status" value="1"/>
</dbReference>
<accession>A0A7M4FW52</accession>
<dbReference type="EC" id="1.4.3.-" evidence="8"/>
<feature type="transmembrane region" description="Helical" evidence="9">
    <location>
        <begin position="6"/>
        <end position="25"/>
    </location>
</feature>
<dbReference type="InterPro" id="IPR015798">
    <property type="entry name" value="Cu_amine_oxidase_C"/>
</dbReference>
<dbReference type="InterPro" id="IPR000269">
    <property type="entry name" value="Cu_amine_oxidase"/>
</dbReference>
<dbReference type="AlphaFoldDB" id="A0A7M4FW52"/>
<dbReference type="GO" id="GO:0048038">
    <property type="term" value="F:quinone binding"/>
    <property type="evidence" value="ECO:0007669"/>
    <property type="project" value="InterPro"/>
</dbReference>
<dbReference type="Pfam" id="PF02728">
    <property type="entry name" value="Cu_amine_oxidN3"/>
    <property type="match status" value="1"/>
</dbReference>
<dbReference type="Gene3D" id="2.70.98.20">
    <property type="entry name" value="Copper amine oxidase, catalytic domain"/>
    <property type="match status" value="1"/>
</dbReference>
<feature type="modified residue" description="2',4',5'-topaquinone" evidence="7">
    <location>
        <position position="461"/>
    </location>
</feature>
<evidence type="ECO:0000313" key="14">
    <source>
        <dbReference type="Proteomes" id="UP000594220"/>
    </source>
</evidence>
<dbReference type="InterPro" id="IPR036460">
    <property type="entry name" value="Cu_amine_oxidase_C_sf"/>
</dbReference>
<dbReference type="SUPFAM" id="SSF49998">
    <property type="entry name" value="Amine oxidase catalytic domain"/>
    <property type="match status" value="1"/>
</dbReference>
<evidence type="ECO:0000256" key="7">
    <source>
        <dbReference type="PIRSR" id="PIRSR600269-51"/>
    </source>
</evidence>
<feature type="domain" description="Copper amine oxidase N3-terminal" evidence="12">
    <location>
        <begin position="165"/>
        <end position="260"/>
    </location>
</feature>
<sequence>MNLKVAYVFLALSAVINFILAYLLLGKEWRLTTCGTRPQHIQKTGHSIQNDHSLVFADLTPGEMVQVVRYLQENLGVPLVDASHANPSDNCIYYISMQLPTKAEVLRFLDRGGVRPPRQALAAIFFGDQPMPNVTEYVVGPLPKPTYHRDITVLKYGRKLPYYCRLILRNEYNQIDAFLQSREFPKAPNFMSQVFDYNGTNLASLNVAPRGFQSGDRKTWILHFQNVPGFYVHPVGLEVLVDHSSLNISQWKVLKVFYNGQYFEGMVQLESEFKQGHVKVDKVKKAPPDGGYSSLKPRVPHQNLGPLQYEPRGPRYSIRSNRVVFQAWSFAFGMDVNTGPRLFDIRFKGERIAYELSLQEASAIYGSNSPGGMSTRYLDASYSIGKFAFSLVPGVDCPYLAMYLDSYYLIESFMPEKRENSICIFEENSEIPVRRHYNKVYYGGLAGSVLVFRTISTLENYDYIWDFIFHQNGAIEVKVQATGYISSSFFFGDGTKFGSRVEEHTLGTMHNHALHFKVDLDIGGTKNSLVTHDMAFETVQAPWSPEHHIERPRLIKKVLDKEDKAAFRLDSKMPRYVYFAANSENKWGHEQGYRFQIISFPGDHLPETSTMERAISWGRYKLAVTKRKENEPTSSSIYNQNDPWTPTVAFADFINNETIINEDLVAWITIGFLHIPHAEDVPNTVTIGNAVGFLLRPYNYYDEDPSIYSPDSVFFTSEQDFGSCEVNPIACLSKTASCLPNLPPFTYSGFQNMTRL</sequence>
<dbReference type="GO" id="GO:0008131">
    <property type="term" value="F:primary methylamine oxidase activity"/>
    <property type="evidence" value="ECO:0007669"/>
    <property type="project" value="InterPro"/>
</dbReference>
<dbReference type="PROSITE" id="PS01165">
    <property type="entry name" value="COPPER_AMINE_OXID_2"/>
    <property type="match status" value="1"/>
</dbReference>
<keyword evidence="4 8" id="KW-0560">Oxidoreductase</keyword>
<dbReference type="FunFam" id="3.10.450.40:FF:000007">
    <property type="entry name" value="Amine oxidase"/>
    <property type="match status" value="1"/>
</dbReference>
<keyword evidence="5 8" id="KW-0186">Copper</keyword>
<evidence type="ECO:0000256" key="8">
    <source>
        <dbReference type="RuleBase" id="RU000672"/>
    </source>
</evidence>
<evidence type="ECO:0000256" key="2">
    <source>
        <dbReference type="ARBA" id="ARBA00022723"/>
    </source>
</evidence>
<reference evidence="13" key="2">
    <citation type="submission" date="2025-09" db="UniProtKB">
        <authorList>
            <consortium name="Ensembl"/>
        </authorList>
    </citation>
    <scope>IDENTIFICATION</scope>
</reference>
<dbReference type="GeneTree" id="ENSGT00950000183207"/>
<dbReference type="SUPFAM" id="SSF54416">
    <property type="entry name" value="Amine oxidase N-terminal region"/>
    <property type="match status" value="2"/>
</dbReference>
<feature type="active site" description="Proton acceptor" evidence="6">
    <location>
        <position position="379"/>
    </location>
</feature>
<keyword evidence="9" id="KW-1133">Transmembrane helix</keyword>
<organism evidence="13 14">
    <name type="scientific">Crocodylus porosus</name>
    <name type="common">Saltwater crocodile</name>
    <name type="synonym">Estuarine crocodile</name>
    <dbReference type="NCBI Taxonomy" id="8502"/>
    <lineage>
        <taxon>Eukaryota</taxon>
        <taxon>Metazoa</taxon>
        <taxon>Chordata</taxon>
        <taxon>Craniata</taxon>
        <taxon>Vertebrata</taxon>
        <taxon>Euteleostomi</taxon>
        <taxon>Archelosauria</taxon>
        <taxon>Archosauria</taxon>
        <taxon>Crocodylia</taxon>
        <taxon>Longirostres</taxon>
        <taxon>Crocodylidae</taxon>
        <taxon>Crocodylus</taxon>
    </lineage>
</organism>
<keyword evidence="2 8" id="KW-0479">Metal-binding</keyword>